<evidence type="ECO:0000259" key="11">
    <source>
        <dbReference type="SMART" id="SM00990"/>
    </source>
</evidence>
<sequence>MAKQLDNPFYYLDNFEFVLNWVEQRYADILNGVEARFIQQYRGLPRASRALLARMVMRRGVLFRQSRLHYPEIGPAAPALAPLVAAGWVDDAPLLGLRQLFDLFTKPELLGAFAGQGLPSTLSKAAMYARMATALPPCFASAEAGAVATPLSATHTEAALSGEPRGHSVHMPAGREYLAPLSGWWAQAGDPVCELLVMPLCERFRLMFFGNLRQDWSEFVLADLGLLRYETVAFSASCRALESRRDIDDYLHLHACSDRLLAGEDAAAVMACVSPQAHANPWIERRRAKLLFRIGQACERTHDWQGALRAYGASSHGEARMRHIRVLERALLYEPALLAAEAALNEPASEAEAQQLARMHPRLRRKLGLPVQAALKPHPPATLTLHAPPEDAAHGVEELARRQLHQAEAPAHYVENTLVNALFGLLCWEALFAPLPGAFFHPFQRGPADLSEPDFMHRRRARFDTCLSQLDSGQYLHTIRANFDAKAGRQCSFVHWPALNTQLLQHALQCIPPEHLKKWFLRLLADIPANRSGFPDLIQFWPEQRRYRMIEVKGPGDRLQDNQRRWLAYFAEHDMPVAVCFVQWAET</sequence>
<evidence type="ECO:0000256" key="6">
    <source>
        <dbReference type="ARBA" id="ARBA00022722"/>
    </source>
</evidence>
<keyword evidence="8" id="KW-0378">Hydrolase</keyword>
<gene>
    <name evidence="12" type="ORF">C7440_3724</name>
</gene>
<dbReference type="AlphaFoldDB" id="A0A2U1CHT7"/>
<dbReference type="InterPro" id="IPR014883">
    <property type="entry name" value="VRR_NUC"/>
</dbReference>
<evidence type="ECO:0000256" key="7">
    <source>
        <dbReference type="ARBA" id="ARBA00022723"/>
    </source>
</evidence>
<keyword evidence="6" id="KW-0540">Nuclease</keyword>
<organism evidence="12 13">
    <name type="scientific">Pusillimonas noertemannii</name>
    <dbReference type="NCBI Taxonomy" id="305977"/>
    <lineage>
        <taxon>Bacteria</taxon>
        <taxon>Pseudomonadati</taxon>
        <taxon>Pseudomonadota</taxon>
        <taxon>Betaproteobacteria</taxon>
        <taxon>Burkholderiales</taxon>
        <taxon>Alcaligenaceae</taxon>
        <taxon>Pusillimonas</taxon>
    </lineage>
</organism>
<dbReference type="STRING" id="1231391.GCA_000308195_00131"/>
<evidence type="ECO:0000256" key="5">
    <source>
        <dbReference type="ARBA" id="ARBA00012029"/>
    </source>
</evidence>
<dbReference type="Pfam" id="PF18081">
    <property type="entry name" value="FANC_SAP"/>
    <property type="match status" value="1"/>
</dbReference>
<dbReference type="RefSeq" id="WP_133244307.1">
    <property type="nucleotide sequence ID" value="NZ_JACCEX010000006.1"/>
</dbReference>
<dbReference type="GO" id="GO:0004528">
    <property type="term" value="F:phosphodiesterase I activity"/>
    <property type="evidence" value="ECO:0007669"/>
    <property type="project" value="UniProtKB-EC"/>
</dbReference>
<dbReference type="PANTHER" id="PTHR15749:SF4">
    <property type="entry name" value="FANCONI-ASSOCIATED NUCLEASE 1"/>
    <property type="match status" value="1"/>
</dbReference>
<evidence type="ECO:0000313" key="13">
    <source>
        <dbReference type="Proteomes" id="UP000246145"/>
    </source>
</evidence>
<dbReference type="FunFam" id="3.40.1350.10:FF:000024">
    <property type="entry name" value="Fanconi-associated nuclease"/>
    <property type="match status" value="1"/>
</dbReference>
<comment type="similarity">
    <text evidence="4">Belongs to the FAN1 family.</text>
</comment>
<keyword evidence="7" id="KW-0479">Metal-binding</keyword>
<keyword evidence="13" id="KW-1185">Reference proteome</keyword>
<evidence type="ECO:0000256" key="3">
    <source>
        <dbReference type="ARBA" id="ARBA00001946"/>
    </source>
</evidence>
<dbReference type="Pfam" id="PF21315">
    <property type="entry name" value="FAN1_HTH"/>
    <property type="match status" value="1"/>
</dbReference>
<proteinExistence type="inferred from homology"/>
<dbReference type="Gene3D" id="3.40.1350.10">
    <property type="match status" value="1"/>
</dbReference>
<reference evidence="12 13" key="1">
    <citation type="submission" date="2018-04" db="EMBL/GenBank/DDBJ databases">
        <title>Genomic Encyclopedia of Type Strains, Phase IV (KMG-IV): sequencing the most valuable type-strain genomes for metagenomic binning, comparative biology and taxonomic classification.</title>
        <authorList>
            <person name="Goeker M."/>
        </authorList>
    </citation>
    <scope>NUCLEOTIDE SEQUENCE [LARGE SCALE GENOMIC DNA]</scope>
    <source>
        <strain evidence="12 13">DSM 10065</strain>
    </source>
</reference>
<evidence type="ECO:0000256" key="2">
    <source>
        <dbReference type="ARBA" id="ARBA00001936"/>
    </source>
</evidence>
<comment type="cofactor">
    <cofactor evidence="2">
        <name>Mn(2+)</name>
        <dbReference type="ChEBI" id="CHEBI:29035"/>
    </cofactor>
</comment>
<name>A0A2U1CHT7_9BURK</name>
<evidence type="ECO:0000256" key="10">
    <source>
        <dbReference type="ARBA" id="ARBA00023211"/>
    </source>
</evidence>
<comment type="caution">
    <text evidence="12">The sequence shown here is derived from an EMBL/GenBank/DDBJ whole genome shotgun (WGS) entry which is preliminary data.</text>
</comment>
<dbReference type="InterPro" id="IPR049125">
    <property type="entry name" value="FAN1-like_WH"/>
</dbReference>
<accession>A0A2U1CHT7</accession>
<evidence type="ECO:0000256" key="9">
    <source>
        <dbReference type="ARBA" id="ARBA00022842"/>
    </source>
</evidence>
<protein>
    <recommendedName>
        <fullName evidence="5">phosphodiesterase I</fullName>
        <ecNumber evidence="5">3.1.4.1</ecNumber>
    </recommendedName>
</protein>
<dbReference type="EC" id="3.1.4.1" evidence="5"/>
<feature type="domain" description="VRR-NUC" evidence="11">
    <location>
        <begin position="470"/>
        <end position="584"/>
    </location>
</feature>
<evidence type="ECO:0000256" key="8">
    <source>
        <dbReference type="ARBA" id="ARBA00022801"/>
    </source>
</evidence>
<dbReference type="EMBL" id="QEKO01000009">
    <property type="protein sequence ID" value="PVY60477.1"/>
    <property type="molecule type" value="Genomic_DNA"/>
</dbReference>
<dbReference type="GO" id="GO:0003676">
    <property type="term" value="F:nucleic acid binding"/>
    <property type="evidence" value="ECO:0007669"/>
    <property type="project" value="InterPro"/>
</dbReference>
<evidence type="ECO:0000256" key="1">
    <source>
        <dbReference type="ARBA" id="ARBA00000983"/>
    </source>
</evidence>
<dbReference type="InterPro" id="IPR033315">
    <property type="entry name" value="Fan1-like"/>
</dbReference>
<dbReference type="InterPro" id="IPR011856">
    <property type="entry name" value="tRNA_endonuc-like_dom_sf"/>
</dbReference>
<dbReference type="PANTHER" id="PTHR15749">
    <property type="entry name" value="FANCONI-ASSOCIATED NUCLEASE 1"/>
    <property type="match status" value="1"/>
</dbReference>
<comment type="cofactor">
    <cofactor evidence="3">
        <name>Mg(2+)</name>
        <dbReference type="ChEBI" id="CHEBI:18420"/>
    </cofactor>
</comment>
<evidence type="ECO:0000256" key="4">
    <source>
        <dbReference type="ARBA" id="ARBA00005533"/>
    </source>
</evidence>
<dbReference type="GO" id="GO:0036297">
    <property type="term" value="P:interstrand cross-link repair"/>
    <property type="evidence" value="ECO:0007669"/>
    <property type="project" value="InterPro"/>
</dbReference>
<dbReference type="Proteomes" id="UP000246145">
    <property type="component" value="Unassembled WGS sequence"/>
</dbReference>
<evidence type="ECO:0000313" key="12">
    <source>
        <dbReference type="EMBL" id="PVY60477.1"/>
    </source>
</evidence>
<dbReference type="SMART" id="SM00990">
    <property type="entry name" value="VRR_NUC"/>
    <property type="match status" value="1"/>
</dbReference>
<keyword evidence="9" id="KW-0460">Magnesium</keyword>
<dbReference type="InterPro" id="IPR040603">
    <property type="entry name" value="FAN1_SAP_bact"/>
</dbReference>
<dbReference type="Pfam" id="PF08774">
    <property type="entry name" value="VRR_NUC"/>
    <property type="match status" value="1"/>
</dbReference>
<comment type="catalytic activity">
    <reaction evidence="1">
        <text>Hydrolytically removes 5'-nucleotides successively from the 3'-hydroxy termini of 3'-hydroxy-terminated oligonucleotides.</text>
        <dbReference type="EC" id="3.1.4.1"/>
    </reaction>
</comment>
<dbReference type="GO" id="GO:0046872">
    <property type="term" value="F:metal ion binding"/>
    <property type="evidence" value="ECO:0007669"/>
    <property type="project" value="UniProtKB-KW"/>
</dbReference>
<dbReference type="OrthoDB" id="9803913at2"/>
<keyword evidence="10" id="KW-0464">Manganese</keyword>